<reference evidence="1 2" key="1">
    <citation type="submission" date="2019-09" db="EMBL/GenBank/DDBJ databases">
        <authorList>
            <person name="Brejova B."/>
        </authorList>
    </citation>
    <scope>NUCLEOTIDE SEQUENCE [LARGE SCALE GENOMIC DNA]</scope>
</reference>
<keyword evidence="2" id="KW-1185">Reference proteome</keyword>
<name>A0A5E8C2M4_9ASCO</name>
<dbReference type="InterPro" id="IPR023389">
    <property type="entry name" value="DOPA-like_sf"/>
</dbReference>
<dbReference type="Pfam" id="PF08883">
    <property type="entry name" value="DOPA_dioxygen"/>
    <property type="match status" value="1"/>
</dbReference>
<dbReference type="GeneID" id="43584586"/>
<dbReference type="PANTHER" id="PTHR36423">
    <property type="entry name" value="AFR070WP"/>
    <property type="match status" value="1"/>
</dbReference>
<dbReference type="Proteomes" id="UP000398389">
    <property type="component" value="Unassembled WGS sequence"/>
</dbReference>
<dbReference type="OrthoDB" id="9970095at2759"/>
<dbReference type="SUPFAM" id="SSF143410">
    <property type="entry name" value="DOPA-like"/>
    <property type="match status" value="1"/>
</dbReference>
<gene>
    <name evidence="1" type="ORF">SAPINGB_P005772</name>
</gene>
<organism evidence="1 2">
    <name type="scientific">Magnusiomyces paraingens</name>
    <dbReference type="NCBI Taxonomy" id="2606893"/>
    <lineage>
        <taxon>Eukaryota</taxon>
        <taxon>Fungi</taxon>
        <taxon>Dikarya</taxon>
        <taxon>Ascomycota</taxon>
        <taxon>Saccharomycotina</taxon>
        <taxon>Dipodascomycetes</taxon>
        <taxon>Dipodascales</taxon>
        <taxon>Dipodascaceae</taxon>
        <taxon>Magnusiomyces</taxon>
    </lineage>
</organism>
<dbReference type="AlphaFoldDB" id="A0A5E8C2M4"/>
<dbReference type="InterPro" id="IPR014980">
    <property type="entry name" value="DOPA_dioxygen"/>
</dbReference>
<sequence>MKDNKPGPNFNANFISYDIHTYYNQNYEGSRQEAKALYDKLVEDFSDEIAKGELNVYDLVDEPAGIHPIGMWEIDFKSPELFSRLVPWYQWNHGNLSVLVHPFSSKGARADHTNHALWIGDRVNLIKDKL</sequence>
<proteinExistence type="predicted"/>
<accession>A0A5E8C2M4</accession>
<dbReference type="Gene3D" id="3.30.70.1240">
    <property type="entry name" value="DOPA-like domains"/>
    <property type="match status" value="1"/>
</dbReference>
<dbReference type="EMBL" id="CABVLU010000005">
    <property type="protein sequence ID" value="VVT57592.1"/>
    <property type="molecule type" value="Genomic_DNA"/>
</dbReference>
<evidence type="ECO:0000313" key="2">
    <source>
        <dbReference type="Proteomes" id="UP000398389"/>
    </source>
</evidence>
<evidence type="ECO:0000313" key="1">
    <source>
        <dbReference type="EMBL" id="VVT57592.1"/>
    </source>
</evidence>
<dbReference type="RefSeq" id="XP_031856377.1">
    <property type="nucleotide sequence ID" value="XM_032000486.1"/>
</dbReference>
<protein>
    <recommendedName>
        <fullName evidence="3">DOPA 4,5-dioxygenase</fullName>
    </recommendedName>
</protein>
<dbReference type="PANTHER" id="PTHR36423:SF2">
    <property type="entry name" value="AFR070WP"/>
    <property type="match status" value="1"/>
</dbReference>
<evidence type="ECO:0008006" key="3">
    <source>
        <dbReference type="Google" id="ProtNLM"/>
    </source>
</evidence>